<dbReference type="EMBL" id="DVMM01000092">
    <property type="protein sequence ID" value="HIU29565.1"/>
    <property type="molecule type" value="Genomic_DNA"/>
</dbReference>
<dbReference type="InterPro" id="IPR051454">
    <property type="entry name" value="RNA/ubiquinone_mod_enzymes"/>
</dbReference>
<dbReference type="GO" id="GO:0008233">
    <property type="term" value="F:peptidase activity"/>
    <property type="evidence" value="ECO:0007669"/>
    <property type="project" value="UniProtKB-KW"/>
</dbReference>
<dbReference type="Proteomes" id="UP000824089">
    <property type="component" value="Unassembled WGS sequence"/>
</dbReference>
<accession>A0A9D1I9R0</accession>
<evidence type="ECO:0000313" key="5">
    <source>
        <dbReference type="EMBL" id="HIU29565.1"/>
    </source>
</evidence>
<keyword evidence="1" id="KW-0645">Protease</keyword>
<dbReference type="AlphaFoldDB" id="A0A9D1I9R0"/>
<evidence type="ECO:0000259" key="4">
    <source>
        <dbReference type="Pfam" id="PF16325"/>
    </source>
</evidence>
<protein>
    <submittedName>
        <fullName evidence="5">U32 family peptidase</fullName>
    </submittedName>
</protein>
<dbReference type="Pfam" id="PF01136">
    <property type="entry name" value="Peptidase_U32"/>
    <property type="match status" value="1"/>
</dbReference>
<reference evidence="5" key="2">
    <citation type="journal article" date="2021" name="PeerJ">
        <title>Extensive microbial diversity within the chicken gut microbiome revealed by metagenomics and culture.</title>
        <authorList>
            <person name="Gilroy R."/>
            <person name="Ravi A."/>
            <person name="Getino M."/>
            <person name="Pursley I."/>
            <person name="Horton D.L."/>
            <person name="Alikhan N.F."/>
            <person name="Baker D."/>
            <person name="Gharbi K."/>
            <person name="Hall N."/>
            <person name="Watson M."/>
            <person name="Adriaenssens E.M."/>
            <person name="Foster-Nyarko E."/>
            <person name="Jarju S."/>
            <person name="Secka A."/>
            <person name="Antonio M."/>
            <person name="Oren A."/>
            <person name="Chaudhuri R.R."/>
            <person name="La Ragione R."/>
            <person name="Hildebrand F."/>
            <person name="Pallen M.J."/>
        </authorList>
    </citation>
    <scope>NUCLEOTIDE SEQUENCE</scope>
    <source>
        <strain evidence="5">CHK195-4489</strain>
    </source>
</reference>
<evidence type="ECO:0000256" key="3">
    <source>
        <dbReference type="ARBA" id="ARBA00038374"/>
    </source>
</evidence>
<sequence length="418" mass="46581">MIELLAPGGSEAKMRTAFEYGADAVYLGGEAFGLRANAENFTLQQIADAAAFAERRGKKIYVTMNIFARNGDLKEMARYAAALSQTKAHGVILSDPGAFLTVKEAAPELPLHVSTQANTLNWRTCEFWKKMGAVRVNVARELTLSEIAEISAALRERDCLLELEAFVHGAMCMSYSGRCMLSDYLASRSSNRGDCAQPCRWNYKITEENRPGELLQAEETERGTFLFNSKDLCMLPYLQELKDAGITSFKIEGRMKSEFYTAVTVRAYRLAIDAMECGQPLRPGEPETEALMEEVCSVSHRDYSSGFYLGERGSQIYETSSYRRTADFIGTVDSCEADGAAYRMTMTQRGTFSEGDSLEFVPPDGPVLMHTVRGLYNAAGERIARAPHAMMKVTTELPFYVKPGCVIRRRRPTDCRKE</sequence>
<proteinExistence type="inferred from homology"/>
<gene>
    <name evidence="5" type="ORF">IAD50_04615</name>
</gene>
<dbReference type="PROSITE" id="PS01276">
    <property type="entry name" value="PEPTIDASE_U32"/>
    <property type="match status" value="1"/>
</dbReference>
<keyword evidence="2" id="KW-0378">Hydrolase</keyword>
<reference evidence="5" key="1">
    <citation type="submission" date="2020-10" db="EMBL/GenBank/DDBJ databases">
        <authorList>
            <person name="Gilroy R."/>
        </authorList>
    </citation>
    <scope>NUCLEOTIDE SEQUENCE</scope>
    <source>
        <strain evidence="5">CHK195-4489</strain>
    </source>
</reference>
<dbReference type="PANTHER" id="PTHR30217">
    <property type="entry name" value="PEPTIDASE U32 FAMILY"/>
    <property type="match status" value="1"/>
</dbReference>
<comment type="similarity">
    <text evidence="3">Belongs to the peptidase U32 family.</text>
</comment>
<dbReference type="GO" id="GO:0006508">
    <property type="term" value="P:proteolysis"/>
    <property type="evidence" value="ECO:0007669"/>
    <property type="project" value="UniProtKB-KW"/>
</dbReference>
<evidence type="ECO:0000256" key="1">
    <source>
        <dbReference type="ARBA" id="ARBA00022670"/>
    </source>
</evidence>
<feature type="domain" description="Peptidase family U32 C-terminal" evidence="4">
    <location>
        <begin position="324"/>
        <end position="408"/>
    </location>
</feature>
<evidence type="ECO:0000256" key="2">
    <source>
        <dbReference type="ARBA" id="ARBA00022801"/>
    </source>
</evidence>
<name>A0A9D1I9R0_9CLOT</name>
<dbReference type="PANTHER" id="PTHR30217:SF6">
    <property type="entry name" value="TRNA HYDROXYLATION PROTEIN P"/>
    <property type="match status" value="1"/>
</dbReference>
<organism evidence="5 6">
    <name type="scientific">Candidatus Egerieisoma faecipullorum</name>
    <dbReference type="NCBI Taxonomy" id="2840963"/>
    <lineage>
        <taxon>Bacteria</taxon>
        <taxon>Bacillati</taxon>
        <taxon>Bacillota</taxon>
        <taxon>Clostridia</taxon>
        <taxon>Eubacteriales</taxon>
        <taxon>Clostridiaceae</taxon>
        <taxon>Clostridiaceae incertae sedis</taxon>
        <taxon>Candidatus Egerieisoma</taxon>
    </lineage>
</organism>
<evidence type="ECO:0000313" key="6">
    <source>
        <dbReference type="Proteomes" id="UP000824089"/>
    </source>
</evidence>
<dbReference type="Pfam" id="PF16325">
    <property type="entry name" value="Peptidase_U32_C"/>
    <property type="match status" value="1"/>
</dbReference>
<dbReference type="InterPro" id="IPR032525">
    <property type="entry name" value="Peptidase_U32_C"/>
</dbReference>
<dbReference type="InterPro" id="IPR001539">
    <property type="entry name" value="Peptidase_U32"/>
</dbReference>
<dbReference type="Gene3D" id="2.40.30.10">
    <property type="entry name" value="Translation factors"/>
    <property type="match status" value="1"/>
</dbReference>
<comment type="caution">
    <text evidence="5">The sequence shown here is derived from an EMBL/GenBank/DDBJ whole genome shotgun (WGS) entry which is preliminary data.</text>
</comment>